<dbReference type="AlphaFoldDB" id="A0A0W0SMM8"/>
<dbReference type="InterPro" id="IPR008266">
    <property type="entry name" value="Tyr_kinase_AS"/>
</dbReference>
<proteinExistence type="predicted"/>
<dbReference type="EMBL" id="LNXY01000031">
    <property type="protein sequence ID" value="KTC84587.1"/>
    <property type="molecule type" value="Genomic_DNA"/>
</dbReference>
<feature type="domain" description="Protein kinase" evidence="1">
    <location>
        <begin position="76"/>
        <end position="351"/>
    </location>
</feature>
<dbReference type="Gene3D" id="1.10.510.10">
    <property type="entry name" value="Transferase(Phosphotransferase) domain 1"/>
    <property type="match status" value="1"/>
</dbReference>
<protein>
    <submittedName>
        <fullName evidence="2">Ser/Thr protein kinase</fullName>
    </submittedName>
</protein>
<dbReference type="SUPFAM" id="SSF56112">
    <property type="entry name" value="Protein kinase-like (PK-like)"/>
    <property type="match status" value="1"/>
</dbReference>
<dbReference type="PANTHER" id="PTHR24348">
    <property type="entry name" value="SERINE/THREONINE-PROTEIN KINASE UNC-51-RELATED"/>
    <property type="match status" value="1"/>
</dbReference>
<dbReference type="GO" id="GO:0005524">
    <property type="term" value="F:ATP binding"/>
    <property type="evidence" value="ECO:0007669"/>
    <property type="project" value="InterPro"/>
</dbReference>
<organism evidence="2 3">
    <name type="scientific">Legionella drozanskii LLAP-1</name>
    <dbReference type="NCBI Taxonomy" id="1212489"/>
    <lineage>
        <taxon>Bacteria</taxon>
        <taxon>Pseudomonadati</taxon>
        <taxon>Pseudomonadota</taxon>
        <taxon>Gammaproteobacteria</taxon>
        <taxon>Legionellales</taxon>
        <taxon>Legionellaceae</taxon>
        <taxon>Legionella</taxon>
    </lineage>
</organism>
<evidence type="ECO:0000259" key="1">
    <source>
        <dbReference type="PROSITE" id="PS50011"/>
    </source>
</evidence>
<dbReference type="PROSITE" id="PS50011">
    <property type="entry name" value="PROTEIN_KINASE_DOM"/>
    <property type="match status" value="1"/>
</dbReference>
<dbReference type="GO" id="GO:0004674">
    <property type="term" value="F:protein serine/threonine kinase activity"/>
    <property type="evidence" value="ECO:0007669"/>
    <property type="project" value="InterPro"/>
</dbReference>
<evidence type="ECO:0000313" key="2">
    <source>
        <dbReference type="EMBL" id="KTC84587.1"/>
    </source>
</evidence>
<dbReference type="Proteomes" id="UP000054736">
    <property type="component" value="Unassembled WGS sequence"/>
</dbReference>
<keyword evidence="2" id="KW-0418">Kinase</keyword>
<keyword evidence="3" id="KW-1185">Reference proteome</keyword>
<gene>
    <name evidence="2" type="ORF">Ldro_2751</name>
</gene>
<name>A0A0W0SMM8_9GAMM</name>
<dbReference type="InterPro" id="IPR000719">
    <property type="entry name" value="Prot_kinase_dom"/>
</dbReference>
<dbReference type="GO" id="GO:0005737">
    <property type="term" value="C:cytoplasm"/>
    <property type="evidence" value="ECO:0007669"/>
    <property type="project" value="TreeGrafter"/>
</dbReference>
<dbReference type="STRING" id="1212489.Ldro_2751"/>
<comment type="caution">
    <text evidence="2">The sequence shown here is derived from an EMBL/GenBank/DDBJ whole genome shotgun (WGS) entry which is preliminary data.</text>
</comment>
<dbReference type="PROSITE" id="PS00109">
    <property type="entry name" value="PROTEIN_KINASE_TYR"/>
    <property type="match status" value="1"/>
</dbReference>
<accession>A0A0W0SMM8</accession>
<dbReference type="PATRIC" id="fig|1212489.4.peg.2901"/>
<dbReference type="Pfam" id="PF00069">
    <property type="entry name" value="Pkinase"/>
    <property type="match status" value="1"/>
</dbReference>
<dbReference type="InterPro" id="IPR011009">
    <property type="entry name" value="Kinase-like_dom_sf"/>
</dbReference>
<sequence>MTNFSENNSENENVLAINPTKLSESERELLGDFLDGDDDPEVFFKDKNYPFDESVIKLSKEISWRLSKDKESQCFEVIGKRVGNGNYGFIDKVKGKLFFKDAELVYMPVHQKPNKARIRKEIPRKKHVSENQWRRDVNKEYRRTKQAGHLFIRKPVFFQDDGNLRAYLFMRKMPGQTLEQVLKGDLDEKTRLAICLSILQAYTQQVKARNLVHNDISPRNIMVDLSDPHNPRCFFIDFAFAKKQTTNDAMKFPIKGTALYIAPERFEGKGSSTKSDVFSLGHILAQVMGEKPPSFNTAEPFYQRAMKGEFDSELIHLNNQQVKKQIQAMLNPNPGERALINEVSATISTALKEDGLDLQVAALTK</sequence>
<dbReference type="OrthoDB" id="9801841at2"/>
<evidence type="ECO:0000313" key="3">
    <source>
        <dbReference type="Proteomes" id="UP000054736"/>
    </source>
</evidence>
<dbReference type="RefSeq" id="WP_058497025.1">
    <property type="nucleotide sequence ID" value="NZ_CAAAIU010000004.1"/>
</dbReference>
<reference evidence="2 3" key="1">
    <citation type="submission" date="2015-11" db="EMBL/GenBank/DDBJ databases">
        <title>Genomic analysis of 38 Legionella species identifies large and diverse effector repertoires.</title>
        <authorList>
            <person name="Burstein D."/>
            <person name="Amaro F."/>
            <person name="Zusman T."/>
            <person name="Lifshitz Z."/>
            <person name="Cohen O."/>
            <person name="Gilbert J.A."/>
            <person name="Pupko T."/>
            <person name="Shuman H.A."/>
            <person name="Segal G."/>
        </authorList>
    </citation>
    <scope>NUCLEOTIDE SEQUENCE [LARGE SCALE GENOMIC DNA]</scope>
    <source>
        <strain evidence="2 3">ATCC 700990</strain>
    </source>
</reference>
<dbReference type="SMART" id="SM00220">
    <property type="entry name" value="S_TKc"/>
    <property type="match status" value="1"/>
</dbReference>
<dbReference type="InterPro" id="IPR045269">
    <property type="entry name" value="Atg1-like"/>
</dbReference>
<keyword evidence="2" id="KW-0808">Transferase</keyword>